<protein>
    <recommendedName>
        <fullName evidence="10">G-protein coupled receptors family 1 profile domain-containing protein</fullName>
    </recommendedName>
</protein>
<feature type="domain" description="G-protein coupled receptors family 1 profile" evidence="10">
    <location>
        <begin position="553"/>
        <end position="809"/>
    </location>
</feature>
<keyword evidence="7" id="KW-0675">Receptor</keyword>
<keyword evidence="8" id="KW-0807">Transducer</keyword>
<keyword evidence="6 9" id="KW-0472">Membrane</keyword>
<evidence type="ECO:0000313" key="11">
    <source>
        <dbReference type="EMBL" id="KAJ4443429.1"/>
    </source>
</evidence>
<evidence type="ECO:0000256" key="8">
    <source>
        <dbReference type="ARBA" id="ARBA00023224"/>
    </source>
</evidence>
<dbReference type="PRINTS" id="PR00237">
    <property type="entry name" value="GPCRRHODOPSN"/>
</dbReference>
<dbReference type="EMBL" id="JAJSOF020000013">
    <property type="protein sequence ID" value="KAJ4443429.1"/>
    <property type="molecule type" value="Genomic_DNA"/>
</dbReference>
<evidence type="ECO:0000256" key="4">
    <source>
        <dbReference type="ARBA" id="ARBA00022989"/>
    </source>
</evidence>
<dbReference type="PROSITE" id="PS50262">
    <property type="entry name" value="G_PROTEIN_RECEP_F1_2"/>
    <property type="match status" value="1"/>
</dbReference>
<organism evidence="11 12">
    <name type="scientific">Periplaneta americana</name>
    <name type="common">American cockroach</name>
    <name type="synonym">Blatta americana</name>
    <dbReference type="NCBI Taxonomy" id="6978"/>
    <lineage>
        <taxon>Eukaryota</taxon>
        <taxon>Metazoa</taxon>
        <taxon>Ecdysozoa</taxon>
        <taxon>Arthropoda</taxon>
        <taxon>Hexapoda</taxon>
        <taxon>Insecta</taxon>
        <taxon>Pterygota</taxon>
        <taxon>Neoptera</taxon>
        <taxon>Polyneoptera</taxon>
        <taxon>Dictyoptera</taxon>
        <taxon>Blattodea</taxon>
        <taxon>Blattoidea</taxon>
        <taxon>Blattidae</taxon>
        <taxon>Blattinae</taxon>
        <taxon>Periplaneta</taxon>
    </lineage>
</organism>
<feature type="transmembrane region" description="Helical" evidence="9">
    <location>
        <begin position="614"/>
        <end position="638"/>
    </location>
</feature>
<evidence type="ECO:0000259" key="10">
    <source>
        <dbReference type="PROSITE" id="PS50262"/>
    </source>
</evidence>
<gene>
    <name evidence="11" type="ORF">ANN_05098</name>
</gene>
<comment type="caution">
    <text evidence="11">The sequence shown here is derived from an EMBL/GenBank/DDBJ whole genome shotgun (WGS) entry which is preliminary data.</text>
</comment>
<evidence type="ECO:0000256" key="6">
    <source>
        <dbReference type="ARBA" id="ARBA00023136"/>
    </source>
</evidence>
<dbReference type="Gene3D" id="1.20.1070.10">
    <property type="entry name" value="Rhodopsin 7-helix transmembrane proteins"/>
    <property type="match status" value="1"/>
</dbReference>
<evidence type="ECO:0000256" key="3">
    <source>
        <dbReference type="ARBA" id="ARBA00022692"/>
    </source>
</evidence>
<evidence type="ECO:0000313" key="12">
    <source>
        <dbReference type="Proteomes" id="UP001148838"/>
    </source>
</evidence>
<dbReference type="InterPro" id="IPR000276">
    <property type="entry name" value="GPCR_Rhodpsn"/>
</dbReference>
<accession>A0ABQ8TA71</accession>
<dbReference type="InterPro" id="IPR017452">
    <property type="entry name" value="GPCR_Rhodpsn_7TM"/>
</dbReference>
<name>A0ABQ8TA71_PERAM</name>
<dbReference type="Pfam" id="PF00001">
    <property type="entry name" value="7tm_1"/>
    <property type="match status" value="1"/>
</dbReference>
<dbReference type="Proteomes" id="UP001148838">
    <property type="component" value="Unassembled WGS sequence"/>
</dbReference>
<feature type="transmembrane region" description="Helical" evidence="9">
    <location>
        <begin position="659"/>
        <end position="682"/>
    </location>
</feature>
<feature type="transmembrane region" description="Helical" evidence="9">
    <location>
        <begin position="573"/>
        <end position="594"/>
    </location>
</feature>
<feature type="transmembrane region" description="Helical" evidence="9">
    <location>
        <begin position="753"/>
        <end position="773"/>
    </location>
</feature>
<evidence type="ECO:0000256" key="9">
    <source>
        <dbReference type="SAM" id="Phobius"/>
    </source>
</evidence>
<keyword evidence="4 9" id="KW-1133">Transmembrane helix</keyword>
<evidence type="ECO:0000256" key="2">
    <source>
        <dbReference type="ARBA" id="ARBA00010663"/>
    </source>
</evidence>
<evidence type="ECO:0000256" key="1">
    <source>
        <dbReference type="ARBA" id="ARBA00004141"/>
    </source>
</evidence>
<comment type="similarity">
    <text evidence="2">Belongs to the G-protein coupled receptor 1 family.</text>
</comment>
<proteinExistence type="inferred from homology"/>
<sequence>MNGRTDGRTDRQLGRSTDGQMVGRSDLEVSILAAESEICELRAMDLKVDKFLSMAFQRGKLRVPCRRYTAYKVYTALVVLLVTGRKEAHTTQDYIFSNNRSSEEAEITQEAASRPSLESTSTLKTTINNGNLQYNISTRTYESMGMQRNYTSPKIRQDLRTSFKFSARPTTFLEKKTTRKTPLSVDMTSEFGDEISASRQTFVTEDRRVKRERVGSLYQTTKSNVENVGLQTGNSLLFSANKSANFTPSLYVYTSENISSENQVRYAVNPSERMNISSRNSVKSGHGFNIYLNKSESMDFQQLKNLRPSSETNTNSENKTRQLMEPLIRQDNELNKTLALAWNYMKCFLSSGDLEFGQKAINLTEYYTERRQDWIRYIKLFSNTKNNLPVVILADGSLLNVRDTEMNVVRNILQKFETIYRLAKTMNDTNEIKFRTYYDNYTDISGGTLFGQNETNMKELKIAVEDLEIMWNEYNIQRYSAISLNNSNDPVCENENLLDIMTEILLDGDITTQNPTNKSNDLTTLKQQELEMLFRYYVYPGVYIVFLVLGVIGNGTLLLMFAKYKEVRTAPNIMVFNLAIADVMNLFANAPLYYVSKYHSEWIFFDGYGCRIFVTFRFLNHAVIELSIVALSAQRYCATVSALRTSGARWRLNARIRTVIFIFTVWLIGLILALPPSIIFDFRNGVCFPFVKSQVLVKALDIFYFVFFCFVLPILMALFSLMTAHRLRKSVREIPGEVRIGVRELARYRSAKVVTALAIAYAVSHIPRSIWFFLVSYFHLSRRAMKYIFIDEVTNYLMFSNSCLNPLALYIASGTFRRLFKRHLCCVRKSVTEETSEKIQPGNQPKRISNLHPSIAQNNYVDKHAYRLNYASARTDGFGGIRESDADRWVILPSPDRTISHPQTITLESPRVRSPKPFLYQHRKPELAPNQPILSYCR</sequence>
<feature type="transmembrane region" description="Helical" evidence="9">
    <location>
        <begin position="702"/>
        <end position="722"/>
    </location>
</feature>
<feature type="transmembrane region" description="Helical" evidence="9">
    <location>
        <begin position="536"/>
        <end position="561"/>
    </location>
</feature>
<reference evidence="11 12" key="1">
    <citation type="journal article" date="2022" name="Allergy">
        <title>Genome assembly and annotation of Periplaneta americana reveal a comprehensive cockroach allergen profile.</title>
        <authorList>
            <person name="Wang L."/>
            <person name="Xiong Q."/>
            <person name="Saelim N."/>
            <person name="Wang L."/>
            <person name="Nong W."/>
            <person name="Wan A.T."/>
            <person name="Shi M."/>
            <person name="Liu X."/>
            <person name="Cao Q."/>
            <person name="Hui J.H.L."/>
            <person name="Sookrung N."/>
            <person name="Leung T.F."/>
            <person name="Tungtrongchitr A."/>
            <person name="Tsui S.K.W."/>
        </authorList>
    </citation>
    <scope>NUCLEOTIDE SEQUENCE [LARGE SCALE GENOMIC DNA]</scope>
    <source>
        <strain evidence="11">PWHHKU_190912</strain>
    </source>
</reference>
<keyword evidence="5" id="KW-0297">G-protein coupled receptor</keyword>
<dbReference type="SUPFAM" id="SSF81321">
    <property type="entry name" value="Family A G protein-coupled receptor-like"/>
    <property type="match status" value="1"/>
</dbReference>
<dbReference type="PANTHER" id="PTHR45695">
    <property type="entry name" value="LEUCOKININ RECEPTOR-RELATED"/>
    <property type="match status" value="1"/>
</dbReference>
<keyword evidence="12" id="KW-1185">Reference proteome</keyword>
<evidence type="ECO:0000256" key="5">
    <source>
        <dbReference type="ARBA" id="ARBA00023040"/>
    </source>
</evidence>
<keyword evidence="3 9" id="KW-0812">Transmembrane</keyword>
<evidence type="ECO:0000256" key="7">
    <source>
        <dbReference type="ARBA" id="ARBA00023170"/>
    </source>
</evidence>
<dbReference type="PANTHER" id="PTHR45695:SF9">
    <property type="entry name" value="LEUCOKININ RECEPTOR"/>
    <property type="match status" value="1"/>
</dbReference>
<comment type="subcellular location">
    <subcellularLocation>
        <location evidence="1">Membrane</location>
        <topology evidence="1">Multi-pass membrane protein</topology>
    </subcellularLocation>
</comment>